<accession>A0ABN8RFU4</accession>
<dbReference type="Gene3D" id="2.10.25.10">
    <property type="entry name" value="Laminin"/>
    <property type="match status" value="1"/>
</dbReference>
<feature type="domain" description="EGF-like" evidence="4">
    <location>
        <begin position="238"/>
        <end position="273"/>
    </location>
</feature>
<feature type="disulfide bond" evidence="2">
    <location>
        <begin position="263"/>
        <end position="272"/>
    </location>
</feature>
<dbReference type="InterPro" id="IPR050372">
    <property type="entry name" value="Neurexin-related_CASP"/>
</dbReference>
<dbReference type="Gene3D" id="2.60.120.200">
    <property type="match status" value="2"/>
</dbReference>
<feature type="domain" description="Laminin G" evidence="3">
    <location>
        <begin position="18"/>
        <end position="198"/>
    </location>
</feature>
<comment type="caution">
    <text evidence="2">Lacks conserved residue(s) required for the propagation of feature annotation.</text>
</comment>
<dbReference type="PROSITE" id="PS50025">
    <property type="entry name" value="LAM_G_DOMAIN"/>
    <property type="match status" value="2"/>
</dbReference>
<keyword evidence="2" id="KW-0245">EGF-like domain</keyword>
<dbReference type="CDD" id="cd00110">
    <property type="entry name" value="LamG"/>
    <property type="match status" value="2"/>
</dbReference>
<evidence type="ECO:0000256" key="2">
    <source>
        <dbReference type="PROSITE-ProRule" id="PRU00076"/>
    </source>
</evidence>
<sequence>MHLSCWLPGERCEEGLPIDTPMFEGDSYMSLPGIEGAVLQLRFSIRFLALKSGNMLLLYNGQTIFPGRGDFISLAINGGRVEFRFNMGSGTGILRSARNISVGFWHTVIIERQLRDSLLVLDDDPQVKGSSPCCSRGLNLLLDLFIGGVKNFTTFHTSKVGVSSGLFGCISELSVDGREINLLKSNLDMRGIKQCTECLLPCELRPCLNNATCIPVGKTGFFCSCAPGYTGQKCEFTLADPLKSNTCVNGGVELSSSYRLCNCPLGYGGRRCNKSEVFSLVFSEPSEITFLSIRRVLRLMHASIFFYRSTTPDYMSLEIKTEAQNGVILWQGELLKDCKNKTFFQNTSQISYVFRRFELGSGPAVLQSLSPVNDSQWHSIKVYRSFSEGSLKVDNHDHVNGTSVEGSKGLNINQGYNIFMGGGENIAKMTHGKFNTGFRGCIKNTFFKDRGMDLQGDAIRGWNVLPCDSDETEP</sequence>
<keyword evidence="6" id="KW-1185">Reference proteome</keyword>
<dbReference type="PANTHER" id="PTHR15036">
    <property type="entry name" value="PIKACHURIN-LIKE PROTEIN"/>
    <property type="match status" value="1"/>
</dbReference>
<dbReference type="PROSITE" id="PS50026">
    <property type="entry name" value="EGF_3"/>
    <property type="match status" value="2"/>
</dbReference>
<gene>
    <name evidence="5" type="ORF">PLOB_00019015</name>
</gene>
<name>A0ABN8RFU4_9CNID</name>
<dbReference type="InterPro" id="IPR001881">
    <property type="entry name" value="EGF-like_Ca-bd_dom"/>
</dbReference>
<evidence type="ECO:0000313" key="6">
    <source>
        <dbReference type="Proteomes" id="UP001159405"/>
    </source>
</evidence>
<evidence type="ECO:0000259" key="4">
    <source>
        <dbReference type="PROSITE" id="PS50026"/>
    </source>
</evidence>
<dbReference type="PROSITE" id="PS00022">
    <property type="entry name" value="EGF_1"/>
    <property type="match status" value="2"/>
</dbReference>
<organism evidence="5 6">
    <name type="scientific">Porites lobata</name>
    <dbReference type="NCBI Taxonomy" id="104759"/>
    <lineage>
        <taxon>Eukaryota</taxon>
        <taxon>Metazoa</taxon>
        <taxon>Cnidaria</taxon>
        <taxon>Anthozoa</taxon>
        <taxon>Hexacorallia</taxon>
        <taxon>Scleractinia</taxon>
        <taxon>Fungiina</taxon>
        <taxon>Poritidae</taxon>
        <taxon>Porites</taxon>
    </lineage>
</organism>
<dbReference type="Pfam" id="PF00054">
    <property type="entry name" value="Laminin_G_1"/>
    <property type="match status" value="1"/>
</dbReference>
<evidence type="ECO:0000313" key="5">
    <source>
        <dbReference type="EMBL" id="CAH3177093.1"/>
    </source>
</evidence>
<protein>
    <recommendedName>
        <fullName evidence="7">Pikachurin</fullName>
    </recommendedName>
</protein>
<reference evidence="5 6" key="1">
    <citation type="submission" date="2022-05" db="EMBL/GenBank/DDBJ databases">
        <authorList>
            <consortium name="Genoscope - CEA"/>
            <person name="William W."/>
        </authorList>
    </citation>
    <scope>NUCLEOTIDE SEQUENCE [LARGE SCALE GENOMIC DNA]</scope>
</reference>
<dbReference type="SMART" id="SM00181">
    <property type="entry name" value="EGF"/>
    <property type="match status" value="2"/>
</dbReference>
<evidence type="ECO:0000259" key="3">
    <source>
        <dbReference type="PROSITE" id="PS50025"/>
    </source>
</evidence>
<dbReference type="Pfam" id="PF02210">
    <property type="entry name" value="Laminin_G_2"/>
    <property type="match status" value="1"/>
</dbReference>
<dbReference type="InterPro" id="IPR000742">
    <property type="entry name" value="EGF"/>
</dbReference>
<dbReference type="InterPro" id="IPR001791">
    <property type="entry name" value="Laminin_G"/>
</dbReference>
<evidence type="ECO:0000256" key="1">
    <source>
        <dbReference type="ARBA" id="ARBA00023157"/>
    </source>
</evidence>
<dbReference type="Proteomes" id="UP001159405">
    <property type="component" value="Unassembled WGS sequence"/>
</dbReference>
<dbReference type="SMART" id="SM00282">
    <property type="entry name" value="LamG"/>
    <property type="match status" value="2"/>
</dbReference>
<dbReference type="PANTHER" id="PTHR15036:SF85">
    <property type="entry name" value="SP2353, ISOFORM A"/>
    <property type="match status" value="1"/>
</dbReference>
<dbReference type="PROSITE" id="PS01186">
    <property type="entry name" value="EGF_2"/>
    <property type="match status" value="2"/>
</dbReference>
<evidence type="ECO:0008006" key="7">
    <source>
        <dbReference type="Google" id="ProtNLM"/>
    </source>
</evidence>
<dbReference type="SUPFAM" id="SSF49899">
    <property type="entry name" value="Concanavalin A-like lectins/glucanases"/>
    <property type="match status" value="2"/>
</dbReference>
<dbReference type="SUPFAM" id="SSF57196">
    <property type="entry name" value="EGF/Laminin"/>
    <property type="match status" value="1"/>
</dbReference>
<dbReference type="EMBL" id="CALNXK010000221">
    <property type="protein sequence ID" value="CAH3177093.1"/>
    <property type="molecule type" value="Genomic_DNA"/>
</dbReference>
<comment type="caution">
    <text evidence="5">The sequence shown here is derived from an EMBL/GenBank/DDBJ whole genome shotgun (WGS) entry which is preliminary data.</text>
</comment>
<feature type="domain" description="Laminin G" evidence="3">
    <location>
        <begin position="277"/>
        <end position="467"/>
    </location>
</feature>
<dbReference type="InterPro" id="IPR013320">
    <property type="entry name" value="ConA-like_dom_sf"/>
</dbReference>
<proteinExistence type="predicted"/>
<dbReference type="CDD" id="cd00054">
    <property type="entry name" value="EGF_CA"/>
    <property type="match status" value="1"/>
</dbReference>
<feature type="disulfide bond" evidence="2">
    <location>
        <begin position="225"/>
        <end position="234"/>
    </location>
</feature>
<feature type="domain" description="EGF-like" evidence="4">
    <location>
        <begin position="199"/>
        <end position="235"/>
    </location>
</feature>
<dbReference type="Pfam" id="PF00008">
    <property type="entry name" value="EGF"/>
    <property type="match status" value="1"/>
</dbReference>
<keyword evidence="1 2" id="KW-1015">Disulfide bond</keyword>
<dbReference type="SMART" id="SM00179">
    <property type="entry name" value="EGF_CA"/>
    <property type="match status" value="1"/>
</dbReference>